<evidence type="ECO:0000313" key="2">
    <source>
        <dbReference type="Proteomes" id="UP000001510"/>
    </source>
</evidence>
<gene>
    <name evidence="1" type="ordered locus">MAE_16650</name>
</gene>
<evidence type="ECO:0000313" key="1">
    <source>
        <dbReference type="EMBL" id="BAG01487.1"/>
    </source>
</evidence>
<dbReference type="PaxDb" id="449447-MAE_16650"/>
<dbReference type="AlphaFoldDB" id="B0JVF3"/>
<sequence length="58" mass="6711">MENEDGWPAYRNRDEFEFDNSLAKIDISLSVISPTKQFALVTFIWRKISGFGIEQISV</sequence>
<dbReference type="HOGENOM" id="CLU_2974387_0_0_3"/>
<dbReference type="Proteomes" id="UP000001510">
    <property type="component" value="Chromosome"/>
</dbReference>
<name>B0JVF3_MICAN</name>
<reference evidence="1 2" key="1">
    <citation type="journal article" date="2007" name="DNA Res.">
        <title>Complete genomic structure of the bloom-forming toxic cyanobacterium Microcystis aeruginosa NIES-843.</title>
        <authorList>
            <person name="Kaneko T."/>
            <person name="Nakajima N."/>
            <person name="Okamoto S."/>
            <person name="Suzuki I."/>
            <person name="Tanabe Y."/>
            <person name="Tamaoki M."/>
            <person name="Nakamura Y."/>
            <person name="Kasai F."/>
            <person name="Watanabe A."/>
            <person name="Kawashima K."/>
            <person name="Kishida Y."/>
            <person name="Ono A."/>
            <person name="Shimizu Y."/>
            <person name="Takahashi C."/>
            <person name="Minami C."/>
            <person name="Fujishiro T."/>
            <person name="Kohara M."/>
            <person name="Katoh M."/>
            <person name="Nakazaki N."/>
            <person name="Nakayama S."/>
            <person name="Yamada M."/>
            <person name="Tabata S."/>
            <person name="Watanabe M.M."/>
        </authorList>
    </citation>
    <scope>NUCLEOTIDE SEQUENCE [LARGE SCALE GENOMIC DNA]</scope>
    <source>
        <strain evidence="2">NIES-843 / IAM M-247</strain>
    </source>
</reference>
<protein>
    <submittedName>
        <fullName evidence="1">Uncharacterized protein</fullName>
    </submittedName>
</protein>
<dbReference type="EMBL" id="AP009552">
    <property type="protein sequence ID" value="BAG01487.1"/>
    <property type="molecule type" value="Genomic_DNA"/>
</dbReference>
<dbReference type="EnsemblBacteria" id="BAG01487">
    <property type="protein sequence ID" value="BAG01487"/>
    <property type="gene ID" value="MAE_16650"/>
</dbReference>
<accession>B0JVF3</accession>
<dbReference type="STRING" id="449447.MAE_16650"/>
<keyword evidence="2" id="KW-1185">Reference proteome</keyword>
<organism evidence="1 2">
    <name type="scientific">Microcystis aeruginosa (strain NIES-843 / IAM M-2473)</name>
    <dbReference type="NCBI Taxonomy" id="449447"/>
    <lineage>
        <taxon>Bacteria</taxon>
        <taxon>Bacillati</taxon>
        <taxon>Cyanobacteriota</taxon>
        <taxon>Cyanophyceae</taxon>
        <taxon>Oscillatoriophycideae</taxon>
        <taxon>Chroococcales</taxon>
        <taxon>Microcystaceae</taxon>
        <taxon>Microcystis</taxon>
    </lineage>
</organism>
<proteinExistence type="predicted"/>
<dbReference type="KEGG" id="mar:MAE_16650"/>